<protein>
    <submittedName>
        <fullName evidence="2">Uncharacterized protein</fullName>
    </submittedName>
</protein>
<evidence type="ECO:0000313" key="2">
    <source>
        <dbReference type="EMBL" id="ELU35824.1"/>
    </source>
</evidence>
<evidence type="ECO:0000313" key="3">
    <source>
        <dbReference type="Proteomes" id="UP000011668"/>
    </source>
</evidence>
<keyword evidence="1" id="KW-0732">Signal</keyword>
<organism evidence="2 3">
    <name type="scientific">Thanatephorus cucumeris (strain AG1-IA)</name>
    <name type="common">Rice sheath blight fungus</name>
    <name type="synonym">Rhizoctonia solani</name>
    <dbReference type="NCBI Taxonomy" id="983506"/>
    <lineage>
        <taxon>Eukaryota</taxon>
        <taxon>Fungi</taxon>
        <taxon>Dikarya</taxon>
        <taxon>Basidiomycota</taxon>
        <taxon>Agaricomycotina</taxon>
        <taxon>Agaricomycetes</taxon>
        <taxon>Cantharellales</taxon>
        <taxon>Ceratobasidiaceae</taxon>
        <taxon>Rhizoctonia</taxon>
        <taxon>Rhizoctonia solani AG-1</taxon>
    </lineage>
</organism>
<comment type="caution">
    <text evidence="2">The sequence shown here is derived from an EMBL/GenBank/DDBJ whole genome shotgun (WGS) entry which is preliminary data.</text>
</comment>
<feature type="signal peptide" evidence="1">
    <location>
        <begin position="1"/>
        <end position="18"/>
    </location>
</feature>
<dbReference type="Proteomes" id="UP000011668">
    <property type="component" value="Unassembled WGS sequence"/>
</dbReference>
<dbReference type="EMBL" id="AFRT01005174">
    <property type="protein sequence ID" value="ELU35824.1"/>
    <property type="molecule type" value="Genomic_DNA"/>
</dbReference>
<dbReference type="HOGENOM" id="CLU_2348123_0_0_1"/>
<evidence type="ECO:0000256" key="1">
    <source>
        <dbReference type="SAM" id="SignalP"/>
    </source>
</evidence>
<name>L8WHJ1_THACA</name>
<gene>
    <name evidence="2" type="ORF">AG1IA_10146</name>
</gene>
<accession>L8WHJ1</accession>
<dbReference type="AlphaFoldDB" id="L8WHJ1"/>
<reference evidence="2 3" key="1">
    <citation type="journal article" date="2013" name="Nat. Commun.">
        <title>The evolution and pathogenic mechanisms of the rice sheath blight pathogen.</title>
        <authorList>
            <person name="Zheng A."/>
            <person name="Lin R."/>
            <person name="Xu L."/>
            <person name="Qin P."/>
            <person name="Tang C."/>
            <person name="Ai P."/>
            <person name="Zhang D."/>
            <person name="Liu Y."/>
            <person name="Sun Z."/>
            <person name="Feng H."/>
            <person name="Wang Y."/>
            <person name="Chen Y."/>
            <person name="Liang X."/>
            <person name="Fu R."/>
            <person name="Li Q."/>
            <person name="Zhang J."/>
            <person name="Yu X."/>
            <person name="Xie Z."/>
            <person name="Ding L."/>
            <person name="Guan P."/>
            <person name="Tang J."/>
            <person name="Liang Y."/>
            <person name="Wang S."/>
            <person name="Deng Q."/>
            <person name="Li S."/>
            <person name="Zhu J."/>
            <person name="Wang L."/>
            <person name="Liu H."/>
            <person name="Li P."/>
        </authorList>
    </citation>
    <scope>NUCLEOTIDE SEQUENCE [LARGE SCALE GENOMIC DNA]</scope>
    <source>
        <strain evidence="3">AG-1 IA</strain>
    </source>
</reference>
<keyword evidence="3" id="KW-1185">Reference proteome</keyword>
<dbReference type="STRING" id="983506.L8WHJ1"/>
<sequence>MVFLPVSAVLALGAFVAAQESSTDYQNPKLAKVLLYTYTDGYAPIVPLYALAHLFQVPTRLDPNGHPATASMGPILQYLVRRNRGPDQVSYRQLGPV</sequence>
<feature type="chain" id="PRO_5003996716" evidence="1">
    <location>
        <begin position="19"/>
        <end position="97"/>
    </location>
</feature>
<proteinExistence type="predicted"/>